<keyword evidence="14" id="KW-0805">Transcription regulation</keyword>
<comment type="catalytic activity">
    <reaction evidence="1">
        <text>Exonucleolytic cleavage of poly(A) to 5'-AMP.</text>
        <dbReference type="EC" id="3.1.13.4"/>
    </reaction>
</comment>
<evidence type="ECO:0000256" key="6">
    <source>
        <dbReference type="ARBA" id="ARBA00011757"/>
    </source>
</evidence>
<dbReference type="GO" id="GO:0046872">
    <property type="term" value="F:metal ion binding"/>
    <property type="evidence" value="ECO:0007669"/>
    <property type="project" value="UniProtKB-KW"/>
</dbReference>
<evidence type="ECO:0000256" key="9">
    <source>
        <dbReference type="ARBA" id="ARBA00022722"/>
    </source>
</evidence>
<evidence type="ECO:0000256" key="12">
    <source>
        <dbReference type="ARBA" id="ARBA00022839"/>
    </source>
</evidence>
<keyword evidence="12" id="KW-0269">Exonuclease</keyword>
<evidence type="ECO:0000256" key="15">
    <source>
        <dbReference type="ARBA" id="ARBA00023163"/>
    </source>
</evidence>
<name>A0A1E5V3W7_9POAL</name>
<dbReference type="PANTHER" id="PTHR10797">
    <property type="entry name" value="CCR4-NOT TRANSCRIPTION COMPLEX SUBUNIT"/>
    <property type="match status" value="1"/>
</dbReference>
<keyword evidence="16" id="KW-0539">Nucleus</keyword>
<dbReference type="GO" id="GO:0004535">
    <property type="term" value="F:poly(A)-specific ribonuclease activity"/>
    <property type="evidence" value="ECO:0007669"/>
    <property type="project" value="UniProtKB-EC"/>
</dbReference>
<dbReference type="GO" id="GO:0005737">
    <property type="term" value="C:cytoplasm"/>
    <property type="evidence" value="ECO:0007669"/>
    <property type="project" value="UniProtKB-SubCell"/>
</dbReference>
<dbReference type="GO" id="GO:0003723">
    <property type="term" value="F:RNA binding"/>
    <property type="evidence" value="ECO:0007669"/>
    <property type="project" value="UniProtKB-KW"/>
</dbReference>
<protein>
    <recommendedName>
        <fullName evidence="7">poly(A)-specific ribonuclease</fullName>
        <ecNumber evidence="7">3.1.13.4</ecNumber>
    </recommendedName>
</protein>
<dbReference type="InterPro" id="IPR006941">
    <property type="entry name" value="RNase_CAF1"/>
</dbReference>
<dbReference type="Gene3D" id="3.30.420.10">
    <property type="entry name" value="Ribonuclease H-like superfamily/Ribonuclease H"/>
    <property type="match status" value="2"/>
</dbReference>
<comment type="subcellular location">
    <subcellularLocation>
        <location evidence="4">Cytoplasm</location>
    </subcellularLocation>
    <subcellularLocation>
        <location evidence="3">Nucleus</location>
    </subcellularLocation>
</comment>
<dbReference type="InterPro" id="IPR012337">
    <property type="entry name" value="RNaseH-like_sf"/>
</dbReference>
<dbReference type="Proteomes" id="UP000095767">
    <property type="component" value="Unassembled WGS sequence"/>
</dbReference>
<keyword evidence="10" id="KW-0479">Metal-binding</keyword>
<evidence type="ECO:0000256" key="4">
    <source>
        <dbReference type="ARBA" id="ARBA00004496"/>
    </source>
</evidence>
<evidence type="ECO:0000256" key="2">
    <source>
        <dbReference type="ARBA" id="ARBA00001968"/>
    </source>
</evidence>
<evidence type="ECO:0000256" key="8">
    <source>
        <dbReference type="ARBA" id="ARBA00022490"/>
    </source>
</evidence>
<dbReference type="InterPro" id="IPR036397">
    <property type="entry name" value="RNaseH_sf"/>
</dbReference>
<evidence type="ECO:0000256" key="7">
    <source>
        <dbReference type="ARBA" id="ARBA00012161"/>
    </source>
</evidence>
<dbReference type="AlphaFoldDB" id="A0A1E5V3W7"/>
<evidence type="ECO:0000313" key="18">
    <source>
        <dbReference type="EMBL" id="OEL19843.1"/>
    </source>
</evidence>
<organism evidence="18 19">
    <name type="scientific">Dichanthelium oligosanthes</name>
    <dbReference type="NCBI Taxonomy" id="888268"/>
    <lineage>
        <taxon>Eukaryota</taxon>
        <taxon>Viridiplantae</taxon>
        <taxon>Streptophyta</taxon>
        <taxon>Embryophyta</taxon>
        <taxon>Tracheophyta</taxon>
        <taxon>Spermatophyta</taxon>
        <taxon>Magnoliopsida</taxon>
        <taxon>Liliopsida</taxon>
        <taxon>Poales</taxon>
        <taxon>Poaceae</taxon>
        <taxon>PACMAD clade</taxon>
        <taxon>Panicoideae</taxon>
        <taxon>Panicodae</taxon>
        <taxon>Paniceae</taxon>
        <taxon>Dichantheliinae</taxon>
        <taxon>Dichanthelium</taxon>
    </lineage>
</organism>
<dbReference type="EMBL" id="LWDX02052430">
    <property type="protein sequence ID" value="OEL19843.1"/>
    <property type="molecule type" value="Genomic_DNA"/>
</dbReference>
<comment type="caution">
    <text evidence="18">The sequence shown here is derived from an EMBL/GenBank/DDBJ whole genome shotgun (WGS) entry which is preliminary data.</text>
</comment>
<comment type="function">
    <text evidence="17">Ubiquitous transcription factor required for a diverse set of processes. It is a component of the CCR4 complex involved in the control of gene expression.</text>
</comment>
<dbReference type="GO" id="GO:0030014">
    <property type="term" value="C:CCR4-NOT complex"/>
    <property type="evidence" value="ECO:0007669"/>
    <property type="project" value="InterPro"/>
</dbReference>
<reference evidence="18 19" key="1">
    <citation type="submission" date="2016-09" db="EMBL/GenBank/DDBJ databases">
        <title>The draft genome of Dichanthelium oligosanthes: A C3 panicoid grass species.</title>
        <authorList>
            <person name="Studer A.J."/>
            <person name="Schnable J.C."/>
            <person name="Brutnell T.P."/>
        </authorList>
    </citation>
    <scope>NUCLEOTIDE SEQUENCE [LARGE SCALE GENOMIC DNA]</scope>
    <source>
        <strain evidence="19">cv. Kellogg 1175</strain>
        <tissue evidence="18">Leaf</tissue>
    </source>
</reference>
<comment type="similarity">
    <text evidence="5">Belongs to the CAF1 family.</text>
</comment>
<accession>A0A1E5V3W7</accession>
<gene>
    <name evidence="18" type="ORF">BAE44_0019139</name>
</gene>
<evidence type="ECO:0000256" key="11">
    <source>
        <dbReference type="ARBA" id="ARBA00022801"/>
    </source>
</evidence>
<keyword evidence="11" id="KW-0378">Hydrolase</keyword>
<evidence type="ECO:0000256" key="5">
    <source>
        <dbReference type="ARBA" id="ARBA00008372"/>
    </source>
</evidence>
<evidence type="ECO:0000256" key="16">
    <source>
        <dbReference type="ARBA" id="ARBA00023242"/>
    </source>
</evidence>
<evidence type="ECO:0000256" key="14">
    <source>
        <dbReference type="ARBA" id="ARBA00023015"/>
    </source>
</evidence>
<keyword evidence="8" id="KW-0963">Cytoplasm</keyword>
<evidence type="ECO:0000256" key="3">
    <source>
        <dbReference type="ARBA" id="ARBA00004123"/>
    </source>
</evidence>
<evidence type="ECO:0000256" key="13">
    <source>
        <dbReference type="ARBA" id="ARBA00022884"/>
    </source>
</evidence>
<keyword evidence="19" id="KW-1185">Reference proteome</keyword>
<dbReference type="SUPFAM" id="SSF53098">
    <property type="entry name" value="Ribonuclease H-like"/>
    <property type="match status" value="1"/>
</dbReference>
<dbReference type="Pfam" id="PF04857">
    <property type="entry name" value="CAF1"/>
    <property type="match status" value="1"/>
</dbReference>
<evidence type="ECO:0000256" key="17">
    <source>
        <dbReference type="ARBA" id="ARBA00025148"/>
    </source>
</evidence>
<keyword evidence="13" id="KW-0694">RNA-binding</keyword>
<keyword evidence="15" id="KW-0804">Transcription</keyword>
<dbReference type="InterPro" id="IPR039637">
    <property type="entry name" value="CNOT7/CNOT8/Pop2"/>
</dbReference>
<keyword evidence="9" id="KW-0540">Nuclease</keyword>
<dbReference type="OrthoDB" id="670902at2759"/>
<proteinExistence type="inferred from homology"/>
<dbReference type="STRING" id="888268.A0A1E5V3W7"/>
<evidence type="ECO:0000313" key="19">
    <source>
        <dbReference type="Proteomes" id="UP000095767"/>
    </source>
</evidence>
<evidence type="ECO:0000256" key="10">
    <source>
        <dbReference type="ARBA" id="ARBA00022723"/>
    </source>
</evidence>
<comment type="subunit">
    <text evidence="6">Component of the CCR4-NOT complex, at least composed of CRR4 and CAF1 proteins.</text>
</comment>
<dbReference type="GO" id="GO:0005634">
    <property type="term" value="C:nucleus"/>
    <property type="evidence" value="ECO:0007669"/>
    <property type="project" value="UniProtKB-SubCell"/>
</dbReference>
<comment type="cofactor">
    <cofactor evidence="2">
        <name>a divalent metal cation</name>
        <dbReference type="ChEBI" id="CHEBI:60240"/>
    </cofactor>
</comment>
<evidence type="ECO:0000256" key="1">
    <source>
        <dbReference type="ARBA" id="ARBA00001663"/>
    </source>
</evidence>
<dbReference type="EC" id="3.1.13.4" evidence="7"/>
<sequence length="250" mass="26674">MHPPFHYAGAAPLQALPPPVAGVPVREVWAGNLDAEVSFLHNVATGARFVAFAVHYPGVVHGAAPPQADHNTLTPEQRYAAIKANVDALKPLQVGLASARTTAAAYLEERGMDLDAHRVHGIPMARFADALHCSGLLRRLDLSWISYTGAYHVVYLLKVIRGGLPLPGDMRVFLGTARRFLGGDIYDVACMAGDCPSMPVGLERIADKLINLARPVGSPLLAGAGGVLALQAFAFLRVRMFHGDVLLHGL</sequence>